<proteinExistence type="predicted"/>
<dbReference type="EC" id="3.4.22.-" evidence="3"/>
<comment type="caution">
    <text evidence="3">The sequence shown here is derived from an EMBL/GenBank/DDBJ whole genome shotgun (WGS) entry which is preliminary data.</text>
</comment>
<dbReference type="InterPro" id="IPR003323">
    <property type="entry name" value="OTU_dom"/>
</dbReference>
<dbReference type="GO" id="GO:0004843">
    <property type="term" value="F:cysteine-type deubiquitinase activity"/>
    <property type="evidence" value="ECO:0007669"/>
    <property type="project" value="TreeGrafter"/>
</dbReference>
<gene>
    <name evidence="3" type="ORF">PGAL8A_00490800</name>
</gene>
<dbReference type="InterPro" id="IPR050704">
    <property type="entry name" value="Peptidase_C85-like"/>
</dbReference>
<dbReference type="GeneID" id="39733441"/>
<dbReference type="RefSeq" id="XP_028530131.1">
    <property type="nucleotide sequence ID" value="XM_028673705.1"/>
</dbReference>
<dbReference type="Pfam" id="PF02338">
    <property type="entry name" value="OTU"/>
    <property type="match status" value="1"/>
</dbReference>
<dbReference type="GO" id="GO:0006508">
    <property type="term" value="P:proteolysis"/>
    <property type="evidence" value="ECO:0007669"/>
    <property type="project" value="UniProtKB-KW"/>
</dbReference>
<feature type="compositionally biased region" description="Basic residues" evidence="1">
    <location>
        <begin position="1"/>
        <end position="19"/>
    </location>
</feature>
<dbReference type="PROSITE" id="PS50802">
    <property type="entry name" value="OTU"/>
    <property type="match status" value="1"/>
</dbReference>
<dbReference type="VEuPathDB" id="PlasmoDB:PGAL8A_00490800"/>
<dbReference type="EMBL" id="CVMV01000096">
    <property type="protein sequence ID" value="CRG97329.1"/>
    <property type="molecule type" value="Genomic_DNA"/>
</dbReference>
<dbReference type="SUPFAM" id="SSF54001">
    <property type="entry name" value="Cysteine proteinases"/>
    <property type="match status" value="1"/>
</dbReference>
<dbReference type="AlphaFoldDB" id="A0A1J1GYL6"/>
<dbReference type="CDD" id="cd22771">
    <property type="entry name" value="OTU_plant_OTU7-like"/>
    <property type="match status" value="1"/>
</dbReference>
<dbReference type="PANTHER" id="PTHR12419">
    <property type="entry name" value="OTU DOMAIN CONTAINING PROTEIN"/>
    <property type="match status" value="1"/>
</dbReference>
<organism evidence="3 4">
    <name type="scientific">Plasmodium gallinaceum</name>
    <dbReference type="NCBI Taxonomy" id="5849"/>
    <lineage>
        <taxon>Eukaryota</taxon>
        <taxon>Sar</taxon>
        <taxon>Alveolata</taxon>
        <taxon>Apicomplexa</taxon>
        <taxon>Aconoidasida</taxon>
        <taxon>Haemosporida</taxon>
        <taxon>Plasmodiidae</taxon>
        <taxon>Plasmodium</taxon>
        <taxon>Plasmodium (Haemamoeba)</taxon>
    </lineage>
</organism>
<keyword evidence="4" id="KW-1185">Reference proteome</keyword>
<evidence type="ECO:0000259" key="2">
    <source>
        <dbReference type="PROSITE" id="PS50802"/>
    </source>
</evidence>
<feature type="domain" description="OTU" evidence="2">
    <location>
        <begin position="50"/>
        <end position="173"/>
    </location>
</feature>
<dbReference type="Proteomes" id="UP000220797">
    <property type="component" value="Unassembled WGS sequence"/>
</dbReference>
<dbReference type="GO" id="GO:0016579">
    <property type="term" value="P:protein deubiquitination"/>
    <property type="evidence" value="ECO:0007669"/>
    <property type="project" value="TreeGrafter"/>
</dbReference>
<evidence type="ECO:0000313" key="3">
    <source>
        <dbReference type="EMBL" id="CRG97329.1"/>
    </source>
</evidence>
<dbReference type="PANTHER" id="PTHR12419:SF7">
    <property type="entry name" value="OTU DOMAIN-CONTAINING PROTEIN 3"/>
    <property type="match status" value="1"/>
</dbReference>
<protein>
    <submittedName>
        <fullName evidence="3">OTU-like cysteine protease, putative</fullName>
        <ecNumber evidence="3">3.4.22.-</ecNumber>
    </submittedName>
</protein>
<dbReference type="Gene3D" id="3.90.70.80">
    <property type="match status" value="1"/>
</dbReference>
<dbReference type="OrthoDB" id="415023at2759"/>
<sequence>MKKQKRNNHHKRKKIKEKKNKSYEDTEKSEGEIVYSLINDYYDNNFKKNFYIKSIRTDGNCLFRAVSDQLYNHEDNYKEIRKKVVDHLSKKEEEYKNFIEYDESYKSYIERISLDGTWGGQLELQAIGEIYNVNILIYQENGCILEIKNHSDDKKCIQLHYASSEHYNSVRFKNRALDNELKTISYLKEILNEKDENDSTKTFYETTENELTDSYENRKPIKHDKKKNYLINKKYSLNSQVNNDEILDCYVNSKSDNNVFFSNDKDALNSIDVLQGIYSGIRRKSIRSRSMPNINEKFLYFFSKKRSSENAESDSTIDNLNEKKNMEKKKINKKKKVIFIKFNFFNQDTNDLNEYFYNTFNNNKVIHIYYNKLFYKYLCLSKSIKNNDRNSLFVNKNELKKNNTIKEHKYNYELENNCNDVNKKENHEFADILNGKVRENKNSLNKSISSNIYNSQYDKTSDYKNNEVVYDLISDSILNSKKNINKKEETFPLSSCKSTLDCNLANENIFKNETKLNEISIKNFLNVNEKYTNGKNKEIDKFNSNVSNIFDLIIDDYGICIDSELFYSYISNKYIRENDKEVSISFLSRDNLDNHISNFFNSNIHPNFSKSSEDGIIKTIFNDNNKKMDNNFINANMSRDLLLKRKYNNKKFINMFSKDLFSRGLFYFLNADFILDEDNIKYIAQSFYCNKGINVFKNNYNKNDFYFCDNLTFYFNLNHEKLQKKIKYSKECYEEFIIKEKHKYNKILKGNKTACFNKKKEKKVQIISI</sequence>
<name>A0A1J1GYL6_PLAGA</name>
<accession>A0A1J1GYL6</accession>
<reference evidence="3" key="1">
    <citation type="submission" date="2015-04" db="EMBL/GenBank/DDBJ databases">
        <authorList>
            <consortium name="Pathogen Informatics"/>
        </authorList>
    </citation>
    <scope>NUCLEOTIDE SEQUENCE [LARGE SCALE GENOMIC DNA]</scope>
    <source>
        <strain evidence="3">8A</strain>
    </source>
</reference>
<dbReference type="InterPro" id="IPR038765">
    <property type="entry name" value="Papain-like_cys_pep_sf"/>
</dbReference>
<feature type="region of interest" description="Disordered" evidence="1">
    <location>
        <begin position="1"/>
        <end position="23"/>
    </location>
</feature>
<evidence type="ECO:0000256" key="1">
    <source>
        <dbReference type="SAM" id="MobiDB-lite"/>
    </source>
</evidence>
<keyword evidence="3" id="KW-0378">Hydrolase</keyword>
<evidence type="ECO:0000313" key="4">
    <source>
        <dbReference type="Proteomes" id="UP000220797"/>
    </source>
</evidence>